<comment type="caution">
    <text evidence="2">The sequence shown here is derived from an EMBL/GenBank/DDBJ whole genome shotgun (WGS) entry which is preliminary data.</text>
</comment>
<dbReference type="EMBL" id="PUHW01000941">
    <property type="protein sequence ID" value="KAG0681636.1"/>
    <property type="molecule type" value="Genomic_DNA"/>
</dbReference>
<evidence type="ECO:0000313" key="3">
    <source>
        <dbReference type="Proteomes" id="UP000697127"/>
    </source>
</evidence>
<keyword evidence="3" id="KW-1185">Reference proteome</keyword>
<reference evidence="2" key="1">
    <citation type="submission" date="2020-11" db="EMBL/GenBank/DDBJ databases">
        <title>Kefir isolates.</title>
        <authorList>
            <person name="Marcisauskas S."/>
            <person name="Kim Y."/>
            <person name="Blasche S."/>
        </authorList>
    </citation>
    <scope>NUCLEOTIDE SEQUENCE</scope>
    <source>
        <strain evidence="2">Olga-1</strain>
    </source>
</reference>
<keyword evidence="1" id="KW-1133">Transmembrane helix</keyword>
<accession>A0A9P6WFN7</accession>
<dbReference type="AlphaFoldDB" id="A0A9P6WFN7"/>
<feature type="transmembrane region" description="Helical" evidence="1">
    <location>
        <begin position="52"/>
        <end position="73"/>
    </location>
</feature>
<organism evidence="2 3">
    <name type="scientific">Pichia californica</name>
    <dbReference type="NCBI Taxonomy" id="460514"/>
    <lineage>
        <taxon>Eukaryota</taxon>
        <taxon>Fungi</taxon>
        <taxon>Dikarya</taxon>
        <taxon>Ascomycota</taxon>
        <taxon>Saccharomycotina</taxon>
        <taxon>Pichiomycetes</taxon>
        <taxon>Pichiales</taxon>
        <taxon>Pichiaceae</taxon>
        <taxon>Pichia</taxon>
    </lineage>
</organism>
<protein>
    <submittedName>
        <fullName evidence="2">Uncharacterized protein</fullName>
    </submittedName>
</protein>
<keyword evidence="1" id="KW-0472">Membrane</keyword>
<sequence>MSSNKTSPDSLIDISLIKWKFYPDWNTFGIPDFNKPLPNWPFQFQNNFLKSIIYPLSLNGFIAFLISISYFLIVRYINKIILNNQINQFKLENPNLKLPKNLNNLKP</sequence>
<dbReference type="Proteomes" id="UP000697127">
    <property type="component" value="Unassembled WGS sequence"/>
</dbReference>
<proteinExistence type="predicted"/>
<evidence type="ECO:0000313" key="2">
    <source>
        <dbReference type="EMBL" id="KAG0681636.1"/>
    </source>
</evidence>
<gene>
    <name evidence="2" type="ORF">C6P40_005418</name>
</gene>
<evidence type="ECO:0000256" key="1">
    <source>
        <dbReference type="SAM" id="Phobius"/>
    </source>
</evidence>
<name>A0A9P6WFN7_9ASCO</name>
<feature type="non-terminal residue" evidence="2">
    <location>
        <position position="107"/>
    </location>
</feature>
<keyword evidence="1" id="KW-0812">Transmembrane</keyword>